<evidence type="ECO:0000256" key="1">
    <source>
        <dbReference type="SAM" id="Phobius"/>
    </source>
</evidence>
<reference evidence="3" key="1">
    <citation type="submission" date="2018-05" db="EMBL/GenBank/DDBJ databases">
        <authorList>
            <person name="Lanie J.A."/>
            <person name="Ng W.-L."/>
            <person name="Kazmierczak K.M."/>
            <person name="Andrzejewski T.M."/>
            <person name="Davidsen T.M."/>
            <person name="Wayne K.J."/>
            <person name="Tettelin H."/>
            <person name="Glass J.I."/>
            <person name="Rusch D."/>
            <person name="Podicherti R."/>
            <person name="Tsui H.-C.T."/>
            <person name="Winkler M.E."/>
        </authorList>
    </citation>
    <scope>NUCLEOTIDE SEQUENCE</scope>
</reference>
<keyword evidence="1" id="KW-1133">Transmembrane helix</keyword>
<sequence length="279" mass="29848">MTARLELSDDVLRVSGALTVASVADADAELRRLLLTNPASDLRIDLSTVDRIDTGGAVWVRRLPVVAATLGRQIEVGHLPESLLGFYEAVAKASTEVVVESESESGAESGAEAQEPKQIEETAEGLLDRVGDRAFRDVNAALQFLYVMSDLTWATFTSLFQQRGMRRGSFVEQASIIGAQGLTIVTLVLFLVGGVSTLQAAAQLRQFGANVLVADLLAIGITRELGPLMTAIMIAGRSGSAFAAEIATMKFTEEIDALRTMAIDPLKLVAVPKMWAMLL</sequence>
<keyword evidence="1" id="KW-0812">Transmembrane</keyword>
<protein>
    <recommendedName>
        <fullName evidence="2">STAS domain-containing protein</fullName>
    </recommendedName>
</protein>
<gene>
    <name evidence="3" type="ORF">METZ01_LOCUS286496</name>
</gene>
<keyword evidence="1" id="KW-0472">Membrane</keyword>
<organism evidence="3">
    <name type="scientific">marine metagenome</name>
    <dbReference type="NCBI Taxonomy" id="408172"/>
    <lineage>
        <taxon>unclassified sequences</taxon>
        <taxon>metagenomes</taxon>
        <taxon>ecological metagenomes</taxon>
    </lineage>
</organism>
<dbReference type="Pfam" id="PF02405">
    <property type="entry name" value="MlaE"/>
    <property type="match status" value="1"/>
</dbReference>
<feature type="domain" description="STAS" evidence="2">
    <location>
        <begin position="11"/>
        <end position="57"/>
    </location>
</feature>
<dbReference type="PROSITE" id="PS50801">
    <property type="entry name" value="STAS"/>
    <property type="match status" value="1"/>
</dbReference>
<dbReference type="InterPro" id="IPR030802">
    <property type="entry name" value="Permease_MalE"/>
</dbReference>
<dbReference type="EMBL" id="UINC01085778">
    <property type="protein sequence ID" value="SVC33642.1"/>
    <property type="molecule type" value="Genomic_DNA"/>
</dbReference>
<dbReference type="Gene3D" id="3.30.750.24">
    <property type="entry name" value="STAS domain"/>
    <property type="match status" value="1"/>
</dbReference>
<dbReference type="GO" id="GO:0005548">
    <property type="term" value="F:phospholipid transporter activity"/>
    <property type="evidence" value="ECO:0007669"/>
    <property type="project" value="TreeGrafter"/>
</dbReference>
<evidence type="ECO:0000313" key="3">
    <source>
        <dbReference type="EMBL" id="SVC33642.1"/>
    </source>
</evidence>
<dbReference type="PANTHER" id="PTHR30188">
    <property type="entry name" value="ABC TRANSPORTER PERMEASE PROTEIN-RELATED"/>
    <property type="match status" value="1"/>
</dbReference>
<dbReference type="PANTHER" id="PTHR30188:SF3">
    <property type="entry name" value="ABC TRANSPORTER PERMEASE"/>
    <property type="match status" value="1"/>
</dbReference>
<dbReference type="InterPro" id="IPR058548">
    <property type="entry name" value="MlaB-like_STAS"/>
</dbReference>
<name>A0A382LES9_9ZZZZ</name>
<feature type="non-terminal residue" evidence="3">
    <location>
        <position position="279"/>
    </location>
</feature>
<accession>A0A382LES9</accession>
<dbReference type="GO" id="GO:0043190">
    <property type="term" value="C:ATP-binding cassette (ABC) transporter complex"/>
    <property type="evidence" value="ECO:0007669"/>
    <property type="project" value="InterPro"/>
</dbReference>
<dbReference type="AlphaFoldDB" id="A0A382LES9"/>
<dbReference type="Pfam" id="PF13466">
    <property type="entry name" value="STAS_2"/>
    <property type="match status" value="1"/>
</dbReference>
<proteinExistence type="predicted"/>
<dbReference type="InterPro" id="IPR036513">
    <property type="entry name" value="STAS_dom_sf"/>
</dbReference>
<feature type="transmembrane region" description="Helical" evidence="1">
    <location>
        <begin position="176"/>
        <end position="198"/>
    </location>
</feature>
<evidence type="ECO:0000259" key="2">
    <source>
        <dbReference type="PROSITE" id="PS50801"/>
    </source>
</evidence>
<dbReference type="InterPro" id="IPR002645">
    <property type="entry name" value="STAS_dom"/>
</dbReference>
<dbReference type="SUPFAM" id="SSF52091">
    <property type="entry name" value="SpoIIaa-like"/>
    <property type="match status" value="1"/>
</dbReference>